<evidence type="ECO:0000256" key="3">
    <source>
        <dbReference type="ARBA" id="ARBA00007682"/>
    </source>
</evidence>
<feature type="compositionally biased region" description="Basic and acidic residues" evidence="12">
    <location>
        <begin position="249"/>
        <end position="267"/>
    </location>
</feature>
<evidence type="ECO:0000256" key="6">
    <source>
        <dbReference type="ARBA" id="ARBA00022553"/>
    </source>
</evidence>
<keyword evidence="6" id="KW-0597">Phosphoprotein</keyword>
<dbReference type="InterPro" id="IPR038635">
    <property type="entry name" value="CCR4-NOT_su2/3/5_C_sf"/>
</dbReference>
<keyword evidence="4 10" id="KW-0963">Cytoplasm</keyword>
<dbReference type="Gene3D" id="2.30.30.1020">
    <property type="entry name" value="CCR4-NOT complex subunit 2/3/5, C-terminal domain"/>
    <property type="match status" value="1"/>
</dbReference>
<evidence type="ECO:0000256" key="10">
    <source>
        <dbReference type="PIRNR" id="PIRNR005290"/>
    </source>
</evidence>
<feature type="compositionally biased region" description="Pro residues" evidence="12">
    <location>
        <begin position="352"/>
        <end position="372"/>
    </location>
</feature>
<dbReference type="AlphaFoldDB" id="A0AAV1I8Y0"/>
<feature type="compositionally biased region" description="Low complexity" evidence="12">
    <location>
        <begin position="337"/>
        <end position="351"/>
    </location>
</feature>
<evidence type="ECO:0000256" key="2">
    <source>
        <dbReference type="ARBA" id="ARBA00004496"/>
    </source>
</evidence>
<feature type="compositionally biased region" description="Basic and acidic residues" evidence="12">
    <location>
        <begin position="378"/>
        <end position="388"/>
    </location>
</feature>
<dbReference type="Pfam" id="PF04153">
    <property type="entry name" value="NOT2_3_5_C"/>
    <property type="match status" value="1"/>
</dbReference>
<dbReference type="GO" id="GO:0030015">
    <property type="term" value="C:CCR4-NOT core complex"/>
    <property type="evidence" value="ECO:0007669"/>
    <property type="project" value="UniProtKB-UniRule"/>
</dbReference>
<dbReference type="Pfam" id="PF04065">
    <property type="entry name" value="Not3"/>
    <property type="match status" value="1"/>
</dbReference>
<gene>
    <name evidence="15" type="ORF">CVIRNUC_005862</name>
</gene>
<dbReference type="PIRSF" id="PIRSF005290">
    <property type="entry name" value="NOT_su_3_5"/>
    <property type="match status" value="1"/>
</dbReference>
<keyword evidence="11" id="KW-0175">Coiled coil</keyword>
<evidence type="ECO:0000313" key="15">
    <source>
        <dbReference type="EMBL" id="CAK0782667.1"/>
    </source>
</evidence>
<sequence>MGANRKLQQEIDRTLKKVQEGIEVFDQIWDKVYDADGGAQKEKYEADLKKEIKKLQRYREDIKKWISGTDIKDKSDLMKARKDVERQMERFKVCEKEMKTKAFSKEGLGQAAKLDPREKARNDMRDWINETVDKLTAETETFDAEMEGLASNVKKKGKLPARHGHLEESISRHKQHIVRLEQMLRLLDNEALAVDDMSSAKEMVDDYMERNQEDFDEFSTPDDVYEEILQDLDSLEAQLPVAPAAVHGKGKDGKEKEKERQAERERAAAQAAKAQLAAQGGLNVKVEEPEPSPERPPPPPPVKKAPEAAAAKAVAAKEPPTPTGRGAAAGGGKAEAKAPTPTTPSRAAAAFPPRPSSPIAVPAPPDAPPPPARTSRHSSMDSQRRDEVAAAATPAQPLPMPMAPPPAAAWGFTGDAESFPSLGQMPDAPKRAPSLRGPAAATPSSAQDTQKGSQAGSAPKMGFANAVSGRVPDLSQAVPQSMADGAAAAADSSNGLGPLLAGWDGDLADAAPESQAQRAAPVTAGGDVLKILSACGQRSTPTPQDGQWQHVPPRMRQFPGGVPASFPTVKHQALDDPATYAKLDTEALFFAFYYQPGTHQQFLAAKELKRQSWRYHKGQRSWFQRHEEPKTANDEYEQGTYVYFDYSIIHDDQQMGWCYRLKQDFVFKYELLEDELRVE</sequence>
<evidence type="ECO:0000256" key="9">
    <source>
        <dbReference type="ARBA" id="ARBA00023242"/>
    </source>
</evidence>
<dbReference type="GO" id="GO:0000932">
    <property type="term" value="C:P-body"/>
    <property type="evidence" value="ECO:0007669"/>
    <property type="project" value="UniProtKB-UniRule"/>
</dbReference>
<feature type="domain" description="NOT2/NOT3/NOT5 C-terminal" evidence="14">
    <location>
        <begin position="561"/>
        <end position="672"/>
    </location>
</feature>
<evidence type="ECO:0000256" key="7">
    <source>
        <dbReference type="ARBA" id="ARBA00023015"/>
    </source>
</evidence>
<dbReference type="InterPro" id="IPR012270">
    <property type="entry name" value="CCR4-NOT_su3/5"/>
</dbReference>
<evidence type="ECO:0000256" key="8">
    <source>
        <dbReference type="ARBA" id="ARBA00023163"/>
    </source>
</evidence>
<keyword evidence="7 10" id="KW-0805">Transcription regulation</keyword>
<evidence type="ECO:0000256" key="5">
    <source>
        <dbReference type="ARBA" id="ARBA00022491"/>
    </source>
</evidence>
<dbReference type="PANTHER" id="PTHR23326">
    <property type="entry name" value="CCR4 NOT-RELATED"/>
    <property type="match status" value="1"/>
</dbReference>
<feature type="compositionally biased region" description="Pro residues" evidence="12">
    <location>
        <begin position="396"/>
        <end position="407"/>
    </location>
</feature>
<dbReference type="InterPro" id="IPR040168">
    <property type="entry name" value="Not2/3/5"/>
</dbReference>
<feature type="compositionally biased region" description="Low complexity" evidence="12">
    <location>
        <begin position="268"/>
        <end position="279"/>
    </location>
</feature>
<protein>
    <recommendedName>
        <fullName evidence="17">CCR4-NOT transcription complex subunit 3</fullName>
    </recommendedName>
</protein>
<feature type="coiled-coil region" evidence="11">
    <location>
        <begin position="41"/>
        <end position="97"/>
    </location>
</feature>
<dbReference type="InterPro" id="IPR007282">
    <property type="entry name" value="NOT2/3/5_C"/>
</dbReference>
<feature type="compositionally biased region" description="Pro residues" evidence="12">
    <location>
        <begin position="294"/>
        <end position="303"/>
    </location>
</feature>
<dbReference type="Proteomes" id="UP001314263">
    <property type="component" value="Unassembled WGS sequence"/>
</dbReference>
<keyword evidence="8 10" id="KW-0804">Transcription</keyword>
<keyword evidence="16" id="KW-1185">Reference proteome</keyword>
<evidence type="ECO:0000256" key="4">
    <source>
        <dbReference type="ARBA" id="ARBA00022490"/>
    </source>
</evidence>
<comment type="similarity">
    <text evidence="3 10">Belongs to the CNOT2/3/5 family.</text>
</comment>
<comment type="subcellular location">
    <subcellularLocation>
        <location evidence="2 10">Cytoplasm</location>
    </subcellularLocation>
    <subcellularLocation>
        <location evidence="1 10">Nucleus</location>
    </subcellularLocation>
</comment>
<comment type="caution">
    <text evidence="15">The sequence shown here is derived from an EMBL/GenBank/DDBJ whole genome shotgun (WGS) entry which is preliminary data.</text>
</comment>
<proteinExistence type="inferred from homology"/>
<evidence type="ECO:0008006" key="17">
    <source>
        <dbReference type="Google" id="ProtNLM"/>
    </source>
</evidence>
<evidence type="ECO:0000259" key="14">
    <source>
        <dbReference type="Pfam" id="PF04153"/>
    </source>
</evidence>
<evidence type="ECO:0000256" key="11">
    <source>
        <dbReference type="SAM" id="Coils"/>
    </source>
</evidence>
<dbReference type="InterPro" id="IPR007207">
    <property type="entry name" value="Not_N"/>
</dbReference>
<dbReference type="EMBL" id="CAUYUE010000007">
    <property type="protein sequence ID" value="CAK0782667.1"/>
    <property type="molecule type" value="Genomic_DNA"/>
</dbReference>
<feature type="domain" description="CCR4-Not complex component Not N-terminal" evidence="13">
    <location>
        <begin position="4"/>
        <end position="228"/>
    </location>
</feature>
<feature type="compositionally biased region" description="Polar residues" evidence="12">
    <location>
        <begin position="442"/>
        <end position="456"/>
    </location>
</feature>
<dbReference type="GO" id="GO:0006355">
    <property type="term" value="P:regulation of DNA-templated transcription"/>
    <property type="evidence" value="ECO:0007669"/>
    <property type="project" value="InterPro"/>
</dbReference>
<evidence type="ECO:0000313" key="16">
    <source>
        <dbReference type="Proteomes" id="UP001314263"/>
    </source>
</evidence>
<accession>A0AAV1I8Y0</accession>
<name>A0AAV1I8Y0_9CHLO</name>
<evidence type="ECO:0000259" key="13">
    <source>
        <dbReference type="Pfam" id="PF04065"/>
    </source>
</evidence>
<organism evidence="15 16">
    <name type="scientific">Coccomyxa viridis</name>
    <dbReference type="NCBI Taxonomy" id="1274662"/>
    <lineage>
        <taxon>Eukaryota</taxon>
        <taxon>Viridiplantae</taxon>
        <taxon>Chlorophyta</taxon>
        <taxon>core chlorophytes</taxon>
        <taxon>Trebouxiophyceae</taxon>
        <taxon>Trebouxiophyceae incertae sedis</taxon>
        <taxon>Coccomyxaceae</taxon>
        <taxon>Coccomyxa</taxon>
    </lineage>
</organism>
<keyword evidence="9 10" id="KW-0539">Nucleus</keyword>
<keyword evidence="5 10" id="KW-0678">Repressor</keyword>
<reference evidence="15 16" key="1">
    <citation type="submission" date="2023-10" db="EMBL/GenBank/DDBJ databases">
        <authorList>
            <person name="Maclean D."/>
            <person name="Macfadyen A."/>
        </authorList>
    </citation>
    <scope>NUCLEOTIDE SEQUENCE [LARGE SCALE GENOMIC DNA]</scope>
</reference>
<feature type="region of interest" description="Disordered" evidence="12">
    <location>
        <begin position="243"/>
        <end position="464"/>
    </location>
</feature>
<feature type="compositionally biased region" description="Low complexity" evidence="12">
    <location>
        <begin position="307"/>
        <end position="326"/>
    </location>
</feature>
<evidence type="ECO:0000256" key="12">
    <source>
        <dbReference type="SAM" id="MobiDB-lite"/>
    </source>
</evidence>
<evidence type="ECO:0000256" key="1">
    <source>
        <dbReference type="ARBA" id="ARBA00004123"/>
    </source>
</evidence>
<dbReference type="GO" id="GO:0005634">
    <property type="term" value="C:nucleus"/>
    <property type="evidence" value="ECO:0007669"/>
    <property type="project" value="UniProtKB-SubCell"/>
</dbReference>